<dbReference type="InterPro" id="IPR019108">
    <property type="entry name" value="Caa3_assmbl_CtaG-rel"/>
</dbReference>
<evidence type="ECO:0000256" key="2">
    <source>
        <dbReference type="ARBA" id="ARBA00022475"/>
    </source>
</evidence>
<sequence>MPVKHAAWLLLVLASPVRAHGLFDAHLFERLPLLLTALLLGSAWLLYGLGVRRVAPHRGEALCMHLAMLLAVLAIFGPLDEWAETSTSWHMTQHMLFIVVIAPLWALARPLPQWRALTGRLGQSLWTWILRAGRHPTALALVHGAVIWIWHTPRLYQLALDNLWWHAVEHGCFLFSGWLFWWSVLRIPPRKTPVALLAILLTLMHTGLLGALLTFASVPLYGDTGDLADQQLAGLLMWVPGGLVYLMGAGWIAWRWLARARQSQGETRWQGR</sequence>
<organism evidence="7 8">
    <name type="scientific">Serpens gallinarum</name>
    <dbReference type="NCBI Taxonomy" id="2763075"/>
    <lineage>
        <taxon>Bacteria</taxon>
        <taxon>Pseudomonadati</taxon>
        <taxon>Pseudomonadota</taxon>
        <taxon>Gammaproteobacteria</taxon>
        <taxon>Pseudomonadales</taxon>
        <taxon>Pseudomonadaceae</taxon>
        <taxon>Pseudomonas</taxon>
    </lineage>
</organism>
<evidence type="ECO:0000256" key="6">
    <source>
        <dbReference type="SAM" id="Phobius"/>
    </source>
</evidence>
<feature type="transmembrane region" description="Helical" evidence="6">
    <location>
        <begin position="91"/>
        <end position="111"/>
    </location>
</feature>
<feature type="transmembrane region" description="Helical" evidence="6">
    <location>
        <begin position="61"/>
        <end position="79"/>
    </location>
</feature>
<gene>
    <name evidence="7" type="ORF">H9642_05705</name>
</gene>
<comment type="subcellular location">
    <subcellularLocation>
        <location evidence="1">Cell membrane</location>
        <topology evidence="1">Multi-pass membrane protein</topology>
    </subcellularLocation>
</comment>
<protein>
    <submittedName>
        <fullName evidence="7">Cytochrome c oxidase assembly protein</fullName>
    </submittedName>
</protein>
<keyword evidence="2" id="KW-1003">Cell membrane</keyword>
<evidence type="ECO:0000256" key="3">
    <source>
        <dbReference type="ARBA" id="ARBA00022692"/>
    </source>
</evidence>
<proteinExistence type="predicted"/>
<feature type="transmembrane region" description="Helical" evidence="6">
    <location>
        <begin position="132"/>
        <end position="151"/>
    </location>
</feature>
<dbReference type="Proteomes" id="UP000611945">
    <property type="component" value="Unassembled WGS sequence"/>
</dbReference>
<feature type="transmembrane region" description="Helical" evidence="6">
    <location>
        <begin position="235"/>
        <end position="254"/>
    </location>
</feature>
<accession>A0ABR8TLN2</accession>
<feature type="transmembrane region" description="Helical" evidence="6">
    <location>
        <begin position="163"/>
        <end position="182"/>
    </location>
</feature>
<name>A0ABR8TLN2_9PSED</name>
<evidence type="ECO:0000256" key="4">
    <source>
        <dbReference type="ARBA" id="ARBA00022989"/>
    </source>
</evidence>
<dbReference type="RefSeq" id="WP_251835466.1">
    <property type="nucleotide sequence ID" value="NZ_JACSQG010000002.1"/>
</dbReference>
<feature type="transmembrane region" description="Helical" evidence="6">
    <location>
        <begin position="29"/>
        <end position="49"/>
    </location>
</feature>
<evidence type="ECO:0000256" key="1">
    <source>
        <dbReference type="ARBA" id="ARBA00004651"/>
    </source>
</evidence>
<reference evidence="7 8" key="1">
    <citation type="submission" date="2020-08" db="EMBL/GenBank/DDBJ databases">
        <title>A Genomic Blueprint of the Chicken Gut Microbiome.</title>
        <authorList>
            <person name="Gilroy R."/>
            <person name="Ravi A."/>
            <person name="Getino M."/>
            <person name="Pursley I."/>
            <person name="Horton D.L."/>
            <person name="Alikhan N.-F."/>
            <person name="Baker D."/>
            <person name="Gharbi K."/>
            <person name="Hall N."/>
            <person name="Watson M."/>
            <person name="Adriaenssens E.M."/>
            <person name="Foster-Nyarko E."/>
            <person name="Jarju S."/>
            <person name="Secka A."/>
            <person name="Antonio M."/>
            <person name="Oren A."/>
            <person name="Chaudhuri R."/>
            <person name="La Ragione R.M."/>
            <person name="Hildebrand F."/>
            <person name="Pallen M.J."/>
        </authorList>
    </citation>
    <scope>NUCLEOTIDE SEQUENCE [LARGE SCALE GENOMIC DNA]</scope>
    <source>
        <strain evidence="7 8">Sa2CUA2</strain>
    </source>
</reference>
<keyword evidence="3 6" id="KW-0812">Transmembrane</keyword>
<dbReference type="EMBL" id="JACSQG010000002">
    <property type="protein sequence ID" value="MBD7976682.1"/>
    <property type="molecule type" value="Genomic_DNA"/>
</dbReference>
<evidence type="ECO:0000313" key="8">
    <source>
        <dbReference type="Proteomes" id="UP000611945"/>
    </source>
</evidence>
<feature type="transmembrane region" description="Helical" evidence="6">
    <location>
        <begin position="194"/>
        <end position="215"/>
    </location>
</feature>
<evidence type="ECO:0000256" key="5">
    <source>
        <dbReference type="ARBA" id="ARBA00023136"/>
    </source>
</evidence>
<keyword evidence="4 6" id="KW-1133">Transmembrane helix</keyword>
<keyword evidence="5 6" id="KW-0472">Membrane</keyword>
<evidence type="ECO:0000313" key="7">
    <source>
        <dbReference type="EMBL" id="MBD7976682.1"/>
    </source>
</evidence>
<comment type="caution">
    <text evidence="7">The sequence shown here is derived from an EMBL/GenBank/DDBJ whole genome shotgun (WGS) entry which is preliminary data.</text>
</comment>
<dbReference type="Pfam" id="PF09678">
    <property type="entry name" value="Caa3_CtaG"/>
    <property type="match status" value="1"/>
</dbReference>
<keyword evidence="8" id="KW-1185">Reference proteome</keyword>